<dbReference type="PANTHER" id="PTHR10884:SF14">
    <property type="entry name" value="NADH DEHYDROGENASE [UBIQUINONE] IRON-SULFUR PROTEIN 3, MITOCHONDRIAL"/>
    <property type="match status" value="1"/>
</dbReference>
<dbReference type="Proteomes" id="UP000182761">
    <property type="component" value="Unassembled WGS sequence"/>
</dbReference>
<dbReference type="GO" id="GO:0016651">
    <property type="term" value="F:oxidoreductase activity, acting on NAD(P)H"/>
    <property type="evidence" value="ECO:0007669"/>
    <property type="project" value="InterPro"/>
</dbReference>
<keyword evidence="2" id="KW-0813">Transport</keyword>
<dbReference type="STRING" id="1586267.GCA_001418685_00082"/>
<evidence type="ECO:0000259" key="3">
    <source>
        <dbReference type="Pfam" id="PF00329"/>
    </source>
</evidence>
<organism evidence="4 5">
    <name type="scientific">Apibacter mensalis</name>
    <dbReference type="NCBI Taxonomy" id="1586267"/>
    <lineage>
        <taxon>Bacteria</taxon>
        <taxon>Pseudomonadati</taxon>
        <taxon>Bacteroidota</taxon>
        <taxon>Flavobacteriia</taxon>
        <taxon>Flavobacteriales</taxon>
        <taxon>Weeksellaceae</taxon>
        <taxon>Apibacter</taxon>
    </lineage>
</organism>
<sequence>MEGKIIDNQMVLQLITDEFGDGIIRAYEPDGILTLEIKKDIVLSLLKFIKNHDIKIDFLTDVCGIHYPNNKGFELGVIYHLHSFINNFRIRIKAYFSINNPEIDSITSIYSAANWQERETFDFYGIVFKGHPNLTRILNSDDMDYHPLLKQYTLEDTTRTDKNDAMFGR</sequence>
<dbReference type="NCBIfam" id="TIGR01961">
    <property type="entry name" value="NuoC_fam"/>
    <property type="match status" value="1"/>
</dbReference>
<dbReference type="Pfam" id="PF00329">
    <property type="entry name" value="Complex1_30kDa"/>
    <property type="match status" value="1"/>
</dbReference>
<accession>A0A0X3ALL3</accession>
<reference evidence="4 5" key="1">
    <citation type="submission" date="2016-01" db="EMBL/GenBank/DDBJ databases">
        <authorList>
            <person name="McClelland M."/>
            <person name="Jain A."/>
            <person name="Saraogi P."/>
            <person name="Mendelson R."/>
            <person name="Westerman R."/>
            <person name="SanMiguel P."/>
            <person name="Csonka L."/>
        </authorList>
    </citation>
    <scope>NUCLEOTIDE SEQUENCE [LARGE SCALE GENOMIC DNA]</scope>
    <source>
        <strain evidence="4 5">R-53146</strain>
    </source>
</reference>
<evidence type="ECO:0000256" key="2">
    <source>
        <dbReference type="ARBA" id="ARBA00022448"/>
    </source>
</evidence>
<dbReference type="PANTHER" id="PTHR10884">
    <property type="entry name" value="NADH DEHYDROGENASE UBIQUINONE IRON-SULFUR PROTEIN 3"/>
    <property type="match status" value="1"/>
</dbReference>
<evidence type="ECO:0000313" key="5">
    <source>
        <dbReference type="Proteomes" id="UP000182761"/>
    </source>
</evidence>
<dbReference type="EMBL" id="FCOR01000001">
    <property type="protein sequence ID" value="CVK15270.1"/>
    <property type="molecule type" value="Genomic_DNA"/>
</dbReference>
<proteinExistence type="inferred from homology"/>
<dbReference type="Gene3D" id="3.30.460.80">
    <property type="entry name" value="NADH:ubiquinone oxidoreductase, 30kDa subunit"/>
    <property type="match status" value="1"/>
</dbReference>
<dbReference type="InterPro" id="IPR037232">
    <property type="entry name" value="NADH_quin_OxRdtase_su_C/D-like"/>
</dbReference>
<evidence type="ECO:0000256" key="1">
    <source>
        <dbReference type="ARBA" id="ARBA00007569"/>
    </source>
</evidence>
<dbReference type="AlphaFoldDB" id="A0A0X3ALL3"/>
<dbReference type="GO" id="GO:0008137">
    <property type="term" value="F:NADH dehydrogenase (ubiquinone) activity"/>
    <property type="evidence" value="ECO:0007669"/>
    <property type="project" value="InterPro"/>
</dbReference>
<feature type="domain" description="NADH:ubiquinone oxidoreductase 30kDa subunit" evidence="3">
    <location>
        <begin position="36"/>
        <end position="157"/>
    </location>
</feature>
<dbReference type="InterPro" id="IPR010218">
    <property type="entry name" value="NADH_DH_suC"/>
</dbReference>
<protein>
    <submittedName>
        <fullName evidence="4">NADH-quinone oxidoreductase subunit C</fullName>
    </submittedName>
</protein>
<dbReference type="InterPro" id="IPR001268">
    <property type="entry name" value="NADH_UbQ_OxRdtase_30kDa_su"/>
</dbReference>
<dbReference type="SUPFAM" id="SSF143243">
    <property type="entry name" value="Nqo5-like"/>
    <property type="match status" value="1"/>
</dbReference>
<name>A0A0X3ALL3_9FLAO</name>
<evidence type="ECO:0000313" key="4">
    <source>
        <dbReference type="EMBL" id="CVK15270.1"/>
    </source>
</evidence>
<keyword evidence="5" id="KW-1185">Reference proteome</keyword>
<gene>
    <name evidence="4" type="ORF">Ga0061079_10182</name>
</gene>
<comment type="similarity">
    <text evidence="1">Belongs to the complex I 30 kDa subunit family.</text>
</comment>